<evidence type="ECO:0000313" key="2">
    <source>
        <dbReference type="EMBL" id="EHA46655.1"/>
    </source>
</evidence>
<gene>
    <name evidence="2" type="ORF">MGG_18061</name>
</gene>
<keyword evidence="3" id="KW-1185">Reference proteome</keyword>
<dbReference type="AlphaFoldDB" id="G4NKW3"/>
<dbReference type="VEuPathDB" id="FungiDB:MGG_18061"/>
<dbReference type="RefSeq" id="XP_003721398.1">
    <property type="nucleotide sequence ID" value="XM_003721350.1"/>
</dbReference>
<reference evidence="2 3" key="1">
    <citation type="journal article" date="2005" name="Nature">
        <title>The genome sequence of the rice blast fungus Magnaporthe grisea.</title>
        <authorList>
            <person name="Dean R.A."/>
            <person name="Talbot N.J."/>
            <person name="Ebbole D.J."/>
            <person name="Farman M.L."/>
            <person name="Mitchell T.K."/>
            <person name="Orbach M.J."/>
            <person name="Thon M."/>
            <person name="Kulkarni R."/>
            <person name="Xu J.R."/>
            <person name="Pan H."/>
            <person name="Read N.D."/>
            <person name="Lee Y.H."/>
            <person name="Carbone I."/>
            <person name="Brown D."/>
            <person name="Oh Y.Y."/>
            <person name="Donofrio N."/>
            <person name="Jeong J.S."/>
            <person name="Soanes D.M."/>
            <person name="Djonovic S."/>
            <person name="Kolomiets E."/>
            <person name="Rehmeyer C."/>
            <person name="Li W."/>
            <person name="Harding M."/>
            <person name="Kim S."/>
            <person name="Lebrun M.H."/>
            <person name="Bohnert H."/>
            <person name="Coughlan S."/>
            <person name="Butler J."/>
            <person name="Calvo S."/>
            <person name="Ma L.J."/>
            <person name="Nicol R."/>
            <person name="Purcell S."/>
            <person name="Nusbaum C."/>
            <person name="Galagan J.E."/>
            <person name="Birren B.W."/>
        </authorList>
    </citation>
    <scope>NUCLEOTIDE SEQUENCE [LARGE SCALE GENOMIC DNA]</scope>
    <source>
        <strain evidence="3">70-15 / ATCC MYA-4617 / FGSC 8958</strain>
    </source>
</reference>
<organism evidence="2 3">
    <name type="scientific">Pyricularia oryzae (strain 70-15 / ATCC MYA-4617 / FGSC 8958)</name>
    <name type="common">Rice blast fungus</name>
    <name type="synonym">Magnaporthe oryzae</name>
    <dbReference type="NCBI Taxonomy" id="242507"/>
    <lineage>
        <taxon>Eukaryota</taxon>
        <taxon>Fungi</taxon>
        <taxon>Dikarya</taxon>
        <taxon>Ascomycota</taxon>
        <taxon>Pezizomycotina</taxon>
        <taxon>Sordariomycetes</taxon>
        <taxon>Sordariomycetidae</taxon>
        <taxon>Magnaporthales</taxon>
        <taxon>Pyriculariaceae</taxon>
        <taxon>Pyricularia</taxon>
    </lineage>
</organism>
<evidence type="ECO:0000256" key="1">
    <source>
        <dbReference type="SAM" id="MobiDB-lite"/>
    </source>
</evidence>
<dbReference type="GeneID" id="12985940"/>
<evidence type="ECO:0000313" key="3">
    <source>
        <dbReference type="Proteomes" id="UP000009058"/>
    </source>
</evidence>
<dbReference type="EMBL" id="CM001237">
    <property type="protein sequence ID" value="EHA46655.1"/>
    <property type="molecule type" value="Genomic_DNA"/>
</dbReference>
<name>G4NKW3_PYRO7</name>
<reference key="2">
    <citation type="submission" date="2011-05" db="EMBL/GenBank/DDBJ databases">
        <title>The Genome Sequence of Magnaporthe oryzae 70-15.</title>
        <authorList>
            <consortium name="The Broad Institute Genome Sequencing Platform"/>
            <person name="Ma L.-J."/>
            <person name="Dead R."/>
            <person name="Young S.K."/>
            <person name="Zeng Q."/>
            <person name="Gargeya S."/>
            <person name="Fitzgerald M."/>
            <person name="Haas B."/>
            <person name="Abouelleil A."/>
            <person name="Alvarado L."/>
            <person name="Arachchi H.M."/>
            <person name="Berlin A."/>
            <person name="Brown A."/>
            <person name="Chapman S.B."/>
            <person name="Chen Z."/>
            <person name="Dunbar C."/>
            <person name="Freedman E."/>
            <person name="Gearin G."/>
            <person name="Gellesch M."/>
            <person name="Goldberg J."/>
            <person name="Griggs A."/>
            <person name="Gujja S."/>
            <person name="Heiman D."/>
            <person name="Howarth C."/>
            <person name="Larson L."/>
            <person name="Lui A."/>
            <person name="MacDonald P.J.P."/>
            <person name="Mehta T."/>
            <person name="Montmayeur A."/>
            <person name="Murphy C."/>
            <person name="Neiman D."/>
            <person name="Pearson M."/>
            <person name="Priest M."/>
            <person name="Roberts A."/>
            <person name="Saif S."/>
            <person name="Shea T."/>
            <person name="Shenoy N."/>
            <person name="Sisk P."/>
            <person name="Stolte C."/>
            <person name="Sykes S."/>
            <person name="Yandava C."/>
            <person name="Wortman J."/>
            <person name="Nusbaum C."/>
            <person name="Birren B."/>
        </authorList>
    </citation>
    <scope>NUCLEOTIDE SEQUENCE</scope>
    <source>
        <strain>70-15</strain>
    </source>
</reference>
<sequence>MTCSQWSSLQDAHKQPRIRLAFLARRADCFASCCTGEVQGIVVSKSSYEFVRLPTTPVFATVDLPAPEPPELGERSFSTAPGPEASGLTPREDRSVPAGLLSGVSW</sequence>
<feature type="region of interest" description="Disordered" evidence="1">
    <location>
        <begin position="65"/>
        <end position="106"/>
    </location>
</feature>
<dbReference type="InParanoid" id="G4NKW3"/>
<proteinExistence type="predicted"/>
<dbReference type="Proteomes" id="UP000009058">
    <property type="component" value="Chromosome 7"/>
</dbReference>
<accession>G4NKW3</accession>
<protein>
    <submittedName>
        <fullName evidence="2">Uncharacterized protein</fullName>
    </submittedName>
</protein>
<dbReference type="HOGENOM" id="CLU_2223778_0_0_1"/>
<dbReference type="KEGG" id="mgr:MGG_18061"/>